<dbReference type="Pfam" id="PF16220">
    <property type="entry name" value="DUF4880"/>
    <property type="match status" value="1"/>
</dbReference>
<feature type="domain" description="FecR N-terminal" evidence="2">
    <location>
        <begin position="19"/>
        <end position="47"/>
    </location>
</feature>
<proteinExistence type="predicted"/>
<dbReference type="GO" id="GO:0016989">
    <property type="term" value="F:sigma factor antagonist activity"/>
    <property type="evidence" value="ECO:0007669"/>
    <property type="project" value="TreeGrafter"/>
</dbReference>
<dbReference type="PIRSF" id="PIRSF018266">
    <property type="entry name" value="FecR"/>
    <property type="match status" value="1"/>
</dbReference>
<evidence type="ECO:0000259" key="1">
    <source>
        <dbReference type="Pfam" id="PF04773"/>
    </source>
</evidence>
<dbReference type="Pfam" id="PF04773">
    <property type="entry name" value="FecR"/>
    <property type="match status" value="1"/>
</dbReference>
<dbReference type="STRING" id="1302690.BUE76_03860"/>
<evidence type="ECO:0000259" key="2">
    <source>
        <dbReference type="Pfam" id="PF16220"/>
    </source>
</evidence>
<evidence type="ECO:0000313" key="5">
    <source>
        <dbReference type="Proteomes" id="UP000184368"/>
    </source>
</evidence>
<dbReference type="AlphaFoldDB" id="A0A1M5H307"/>
<protein>
    <submittedName>
        <fullName evidence="4">FecR family protein</fullName>
    </submittedName>
</protein>
<sequence length="325" mass="36671">MSPQFNDTIHDLLVKYLLGEASPEEQAQVRAWIAESPEHEREYRHFKTLWEESRKLAAATAVDTDAAWLRMKARLHAQTATPAPVVTMHGMGSWMRIAALFILLAGGLWWWTQREAPVQSLAINTTKEAKKDTLPDGSIVTLNKNSQLTYPSRFKGDSRSIALKGEAFFEVTPNKEKPFVIAVNDITVRVVGTSFNIRSEGGKTEVIVETGIVQVIRGGKMVELRPKERLAVASQDSVLQKAPVEDALYNYYRTRTFVCDNTPLWKLVEVLNEAYDTRITIGRNELRGLPLTVTFNNESLDQVLQVISETFSIEVVRKNEEIVLQ</sequence>
<dbReference type="PANTHER" id="PTHR30273">
    <property type="entry name" value="PERIPLASMIC SIGNAL SENSOR AND SIGMA FACTOR ACTIVATOR FECR-RELATED"/>
    <property type="match status" value="1"/>
</dbReference>
<feature type="domain" description="Protein FecR C-terminal" evidence="3">
    <location>
        <begin position="257"/>
        <end position="323"/>
    </location>
</feature>
<dbReference type="Proteomes" id="UP000184368">
    <property type="component" value="Unassembled WGS sequence"/>
</dbReference>
<dbReference type="InterPro" id="IPR006860">
    <property type="entry name" value="FecR"/>
</dbReference>
<dbReference type="InterPro" id="IPR032508">
    <property type="entry name" value="FecR_C"/>
</dbReference>
<dbReference type="Gene3D" id="2.60.120.1440">
    <property type="match status" value="1"/>
</dbReference>
<dbReference type="Pfam" id="PF16344">
    <property type="entry name" value="FecR_C"/>
    <property type="match status" value="1"/>
</dbReference>
<evidence type="ECO:0000313" key="4">
    <source>
        <dbReference type="EMBL" id="SHG10360.1"/>
    </source>
</evidence>
<organism evidence="4 5">
    <name type="scientific">Cnuella takakiae</name>
    <dbReference type="NCBI Taxonomy" id="1302690"/>
    <lineage>
        <taxon>Bacteria</taxon>
        <taxon>Pseudomonadati</taxon>
        <taxon>Bacteroidota</taxon>
        <taxon>Chitinophagia</taxon>
        <taxon>Chitinophagales</taxon>
        <taxon>Chitinophagaceae</taxon>
        <taxon>Cnuella</taxon>
    </lineage>
</organism>
<evidence type="ECO:0000259" key="3">
    <source>
        <dbReference type="Pfam" id="PF16344"/>
    </source>
</evidence>
<dbReference type="InterPro" id="IPR032623">
    <property type="entry name" value="FecR_N"/>
</dbReference>
<gene>
    <name evidence="4" type="ORF">SAMN05444008_11810</name>
</gene>
<dbReference type="PANTHER" id="PTHR30273:SF2">
    <property type="entry name" value="PROTEIN FECR"/>
    <property type="match status" value="1"/>
</dbReference>
<name>A0A1M5H307_9BACT</name>
<dbReference type="InterPro" id="IPR012373">
    <property type="entry name" value="Ferrdict_sens_TM"/>
</dbReference>
<accession>A0A1M5H307</accession>
<dbReference type="RefSeq" id="WP_073046811.1">
    <property type="nucleotide sequence ID" value="NZ_FQUO01000018.1"/>
</dbReference>
<feature type="domain" description="FecR protein" evidence="1">
    <location>
        <begin position="125"/>
        <end position="213"/>
    </location>
</feature>
<dbReference type="Gene3D" id="3.55.50.30">
    <property type="match status" value="1"/>
</dbReference>
<reference evidence="4 5" key="1">
    <citation type="submission" date="2016-11" db="EMBL/GenBank/DDBJ databases">
        <authorList>
            <person name="Jaros S."/>
            <person name="Januszkiewicz K."/>
            <person name="Wedrychowicz H."/>
        </authorList>
    </citation>
    <scope>NUCLEOTIDE SEQUENCE [LARGE SCALE GENOMIC DNA]</scope>
    <source>
        <strain evidence="4 5">DSM 26897</strain>
    </source>
</reference>
<dbReference type="OrthoDB" id="1452822at2"/>
<dbReference type="EMBL" id="FQUO01000018">
    <property type="protein sequence ID" value="SHG10360.1"/>
    <property type="molecule type" value="Genomic_DNA"/>
</dbReference>
<keyword evidence="5" id="KW-1185">Reference proteome</keyword>